<feature type="region of interest" description="Disordered" evidence="1">
    <location>
        <begin position="45"/>
        <end position="64"/>
    </location>
</feature>
<evidence type="ECO:0000313" key="3">
    <source>
        <dbReference type="Proteomes" id="UP000694401"/>
    </source>
</evidence>
<reference evidence="2" key="1">
    <citation type="submission" date="2025-08" db="UniProtKB">
        <authorList>
            <consortium name="Ensembl"/>
        </authorList>
    </citation>
    <scope>IDENTIFICATION</scope>
</reference>
<name>A0A8D2PD77_ZOSLA</name>
<proteinExistence type="predicted"/>
<sequence length="157" mass="16195">MLLETSSIAGHSRGNCISRLCGDGPGMGSSSAGDRIPMWLHPAGQAPAAHIPHPSQGAQSSARGSALTAPLLLTVADPFPGTEVPSSHEAELLLGLMDNDLAPAVSWGSFCPGEREVSSELFCVPTQQRCLPPLDSPGQTPSTAATGRNTLPRTCWG</sequence>
<feature type="compositionally biased region" description="Low complexity" evidence="1">
    <location>
        <begin position="55"/>
        <end position="64"/>
    </location>
</feature>
<keyword evidence="3" id="KW-1185">Reference proteome</keyword>
<dbReference type="AlphaFoldDB" id="A0A8D2PD77"/>
<evidence type="ECO:0000313" key="2">
    <source>
        <dbReference type="Ensembl" id="ENSZLMP00000012689.1"/>
    </source>
</evidence>
<protein>
    <submittedName>
        <fullName evidence="2">Uncharacterized protein</fullName>
    </submittedName>
</protein>
<organism evidence="2 3">
    <name type="scientific">Zosterops lateralis melanops</name>
    <dbReference type="NCBI Taxonomy" id="1220523"/>
    <lineage>
        <taxon>Eukaryota</taxon>
        <taxon>Metazoa</taxon>
        <taxon>Chordata</taxon>
        <taxon>Craniata</taxon>
        <taxon>Vertebrata</taxon>
        <taxon>Euteleostomi</taxon>
        <taxon>Archelosauria</taxon>
        <taxon>Archosauria</taxon>
        <taxon>Dinosauria</taxon>
        <taxon>Saurischia</taxon>
        <taxon>Theropoda</taxon>
        <taxon>Coelurosauria</taxon>
        <taxon>Aves</taxon>
        <taxon>Neognathae</taxon>
        <taxon>Neoaves</taxon>
        <taxon>Telluraves</taxon>
        <taxon>Australaves</taxon>
        <taxon>Passeriformes</taxon>
        <taxon>Sylvioidea</taxon>
        <taxon>Zosteropidae</taxon>
        <taxon>Zosterops</taxon>
    </lineage>
</organism>
<accession>A0A8D2PD77</accession>
<dbReference type="Ensembl" id="ENSZLMT00000013043.1">
    <property type="protein sequence ID" value="ENSZLMP00000012689.1"/>
    <property type="gene ID" value="ENSZLMG00000008865.1"/>
</dbReference>
<dbReference type="Proteomes" id="UP000694401">
    <property type="component" value="Unassembled WGS sequence"/>
</dbReference>
<evidence type="ECO:0000256" key="1">
    <source>
        <dbReference type="SAM" id="MobiDB-lite"/>
    </source>
</evidence>
<reference evidence="2" key="2">
    <citation type="submission" date="2025-09" db="UniProtKB">
        <authorList>
            <consortium name="Ensembl"/>
        </authorList>
    </citation>
    <scope>IDENTIFICATION</scope>
</reference>